<protein>
    <submittedName>
        <fullName evidence="4">ABC transporter substrate-binding protein</fullName>
    </submittedName>
</protein>
<dbReference type="PIRSF" id="PIRSF002741">
    <property type="entry name" value="MppA"/>
    <property type="match status" value="1"/>
</dbReference>
<accession>A0ABP4TRT3</accession>
<comment type="caution">
    <text evidence="4">The sequence shown here is derived from an EMBL/GenBank/DDBJ whole genome shotgun (WGS) entry which is preliminary data.</text>
</comment>
<evidence type="ECO:0000256" key="2">
    <source>
        <dbReference type="SAM" id="SignalP"/>
    </source>
</evidence>
<feature type="chain" id="PRO_5046495769" evidence="2">
    <location>
        <begin position="35"/>
        <end position="528"/>
    </location>
</feature>
<name>A0ABP4TRT3_9MICO</name>
<dbReference type="EMBL" id="BAAAPL010000001">
    <property type="protein sequence ID" value="GAA1692345.1"/>
    <property type="molecule type" value="Genomic_DNA"/>
</dbReference>
<keyword evidence="2" id="KW-0732">Signal</keyword>
<evidence type="ECO:0000313" key="5">
    <source>
        <dbReference type="Proteomes" id="UP001501690"/>
    </source>
</evidence>
<feature type="signal peptide" evidence="2">
    <location>
        <begin position="1"/>
        <end position="34"/>
    </location>
</feature>
<sequence length="528" mass="56072">MEHSSMTNRLTRGRRTILKAGAIALAAISLVACSTSGGSQPDDTTAAGPVDGGTIRVGATGGGSGDTLDAQNPLTTIDFIRVGALFEQLVQMNADTGEPEMVLADSIVPNDDATEWTITLKPGITFQDGSPLDSADVLFSLRRIEENGFPGLSTMGPIDLANAQIVDDLTLTIPFTAPYSIFVEGLADVFATRIVPEGYDPANPVGTGPFQYVSFTPGQESTFAKYDGYWQDGKPYLDELVIIDFADETAQINALQSGEVDLIDQLSAASVAAVESGGGNVVVSQTRGFVPLTMRVDEEPFSDVRVRQALRLLVDREAMNQQVYGGLGAIGNDVFGAIDPAYDGAVPQREQDVEEAKALLADAGYSDLQVDLYTAPVGPGAEAIASVFATQAAEAGVTVNVITQDATQFWSQSYAQVPFAMSFWNTSAYLTMAQQGLAEGAPWNETHWANAEWQTLYDEAIATVDQAARDELVQGLIQFDYDNGGYIIPVYFPGIEGMSDQVGGVTPNITGIPVNGGSWQNVWIASGE</sequence>
<dbReference type="Proteomes" id="UP001501690">
    <property type="component" value="Unassembled WGS sequence"/>
</dbReference>
<organism evidence="4 5">
    <name type="scientific">Microbacterium sediminicola</name>
    <dbReference type="NCBI Taxonomy" id="415210"/>
    <lineage>
        <taxon>Bacteria</taxon>
        <taxon>Bacillati</taxon>
        <taxon>Actinomycetota</taxon>
        <taxon>Actinomycetes</taxon>
        <taxon>Micrococcales</taxon>
        <taxon>Microbacteriaceae</taxon>
        <taxon>Microbacterium</taxon>
    </lineage>
</organism>
<dbReference type="SUPFAM" id="SSF53850">
    <property type="entry name" value="Periplasmic binding protein-like II"/>
    <property type="match status" value="1"/>
</dbReference>
<dbReference type="Gene3D" id="3.40.190.10">
    <property type="entry name" value="Periplasmic binding protein-like II"/>
    <property type="match status" value="1"/>
</dbReference>
<reference evidence="5" key="1">
    <citation type="journal article" date="2019" name="Int. J. Syst. Evol. Microbiol.">
        <title>The Global Catalogue of Microorganisms (GCM) 10K type strain sequencing project: providing services to taxonomists for standard genome sequencing and annotation.</title>
        <authorList>
            <consortium name="The Broad Institute Genomics Platform"/>
            <consortium name="The Broad Institute Genome Sequencing Center for Infectious Disease"/>
            <person name="Wu L."/>
            <person name="Ma J."/>
        </authorList>
    </citation>
    <scope>NUCLEOTIDE SEQUENCE [LARGE SCALE GENOMIC DNA]</scope>
    <source>
        <strain evidence="5">JCM 15577</strain>
    </source>
</reference>
<gene>
    <name evidence="4" type="ORF">GCM10009808_06790</name>
</gene>
<keyword evidence="5" id="KW-1185">Reference proteome</keyword>
<dbReference type="Pfam" id="PF00496">
    <property type="entry name" value="SBP_bac_5"/>
    <property type="match status" value="1"/>
</dbReference>
<dbReference type="CDD" id="cd08503">
    <property type="entry name" value="PBP2_NikA_DppA_OppA_like_17"/>
    <property type="match status" value="1"/>
</dbReference>
<dbReference type="InterPro" id="IPR000914">
    <property type="entry name" value="SBP_5_dom"/>
</dbReference>
<proteinExistence type="predicted"/>
<evidence type="ECO:0000259" key="3">
    <source>
        <dbReference type="Pfam" id="PF00496"/>
    </source>
</evidence>
<dbReference type="Gene3D" id="3.10.105.10">
    <property type="entry name" value="Dipeptide-binding Protein, Domain 3"/>
    <property type="match status" value="1"/>
</dbReference>
<dbReference type="InterPro" id="IPR039424">
    <property type="entry name" value="SBP_5"/>
</dbReference>
<dbReference type="PANTHER" id="PTHR30290">
    <property type="entry name" value="PERIPLASMIC BINDING COMPONENT OF ABC TRANSPORTER"/>
    <property type="match status" value="1"/>
</dbReference>
<feature type="region of interest" description="Disordered" evidence="1">
    <location>
        <begin position="36"/>
        <end position="69"/>
    </location>
</feature>
<dbReference type="InterPro" id="IPR030678">
    <property type="entry name" value="Peptide/Ni-bd"/>
</dbReference>
<evidence type="ECO:0000256" key="1">
    <source>
        <dbReference type="SAM" id="MobiDB-lite"/>
    </source>
</evidence>
<evidence type="ECO:0000313" key="4">
    <source>
        <dbReference type="EMBL" id="GAA1692345.1"/>
    </source>
</evidence>
<feature type="domain" description="Solute-binding protein family 5" evidence="3">
    <location>
        <begin position="99"/>
        <end position="431"/>
    </location>
</feature>